<evidence type="ECO:0000256" key="1">
    <source>
        <dbReference type="ARBA" id="ARBA00022448"/>
    </source>
</evidence>
<evidence type="ECO:0000256" key="9">
    <source>
        <dbReference type="PROSITE-ProRule" id="PRU01213"/>
    </source>
</evidence>
<name>A0A421BT28_9RHOB</name>
<comment type="caution">
    <text evidence="12">The sequence shown here is derived from an EMBL/GenBank/DDBJ whole genome shotgun (WGS) entry which is preliminary data.</text>
</comment>
<keyword evidence="4" id="KW-0997">Cell inner membrane</keyword>
<dbReference type="GO" id="GO:0005524">
    <property type="term" value="F:ATP binding"/>
    <property type="evidence" value="ECO:0007669"/>
    <property type="project" value="UniProtKB-KW"/>
</dbReference>
<dbReference type="InterPro" id="IPR027417">
    <property type="entry name" value="P-loop_NTPase"/>
</dbReference>
<dbReference type="InterPro" id="IPR005116">
    <property type="entry name" value="Transp-assoc_OB_typ1"/>
</dbReference>
<keyword evidence="2" id="KW-1003">Cell membrane</keyword>
<dbReference type="InterPro" id="IPR050334">
    <property type="entry name" value="Molybdenum_import_ModC"/>
</dbReference>
<dbReference type="Proteomes" id="UP000279673">
    <property type="component" value="Unassembled WGS sequence"/>
</dbReference>
<dbReference type="GO" id="GO:0016020">
    <property type="term" value="C:membrane"/>
    <property type="evidence" value="ECO:0007669"/>
    <property type="project" value="InterPro"/>
</dbReference>
<dbReference type="Pfam" id="PF00005">
    <property type="entry name" value="ABC_tran"/>
    <property type="match status" value="1"/>
</dbReference>
<dbReference type="RefSeq" id="WP_121531949.1">
    <property type="nucleotide sequence ID" value="NZ_RCHI01000004.1"/>
</dbReference>
<dbReference type="Pfam" id="PF03459">
    <property type="entry name" value="TOBE"/>
    <property type="match status" value="1"/>
</dbReference>
<feature type="domain" description="ABC transporter" evidence="10">
    <location>
        <begin position="2"/>
        <end position="232"/>
    </location>
</feature>
<evidence type="ECO:0000256" key="5">
    <source>
        <dbReference type="ARBA" id="ARBA00022741"/>
    </source>
</evidence>
<dbReference type="Gene3D" id="2.40.50.100">
    <property type="match status" value="1"/>
</dbReference>
<keyword evidence="5" id="KW-0547">Nucleotide-binding</keyword>
<evidence type="ECO:0000256" key="8">
    <source>
        <dbReference type="ARBA" id="ARBA00023136"/>
    </source>
</evidence>
<dbReference type="GO" id="GO:0015098">
    <property type="term" value="F:molybdate ion transmembrane transporter activity"/>
    <property type="evidence" value="ECO:0007669"/>
    <property type="project" value="InterPro"/>
</dbReference>
<dbReference type="InterPro" id="IPR004606">
    <property type="entry name" value="Mop_domain"/>
</dbReference>
<feature type="domain" description="Mop" evidence="11">
    <location>
        <begin position="291"/>
        <end position="357"/>
    </location>
</feature>
<dbReference type="InterPro" id="IPR008995">
    <property type="entry name" value="Mo/tungstate-bd_C_term_dom"/>
</dbReference>
<dbReference type="GO" id="GO:0016887">
    <property type="term" value="F:ATP hydrolysis activity"/>
    <property type="evidence" value="ECO:0007669"/>
    <property type="project" value="InterPro"/>
</dbReference>
<evidence type="ECO:0000313" key="13">
    <source>
        <dbReference type="Proteomes" id="UP000279673"/>
    </source>
</evidence>
<protein>
    <submittedName>
        <fullName evidence="12">Molybdenum ABC transporter ATP-binding protein</fullName>
        <ecNumber evidence="12">3.6.3.29</ecNumber>
    </submittedName>
</protein>
<evidence type="ECO:0000313" key="12">
    <source>
        <dbReference type="EMBL" id="RLL71455.1"/>
    </source>
</evidence>
<dbReference type="SUPFAM" id="SSF50331">
    <property type="entry name" value="MOP-like"/>
    <property type="match status" value="1"/>
</dbReference>
<dbReference type="NCBIfam" id="TIGR02142">
    <property type="entry name" value="modC_ABC"/>
    <property type="match status" value="1"/>
</dbReference>
<sequence length="361" mass="37688">MMLEVSLSHDFGSFAVDVAFAAPAGVTALFGASGAGKTTVINAVAGLFRPTRGRVVAQGEVLLDTERGVNLPARRRRVGYVFQEPRLFPHLSVRSNLLYGARFALKAAPGPGFDQVIEMLGIGALLERLPGALSGGEKARVSIGRALLSKPRLLLMDEPLAALDAARREEILPFIERLRDAGLPVLYVSHAIGEVARLASTVVLLDAGRVLAAGPAAEVFSDPALAPHLGGAEAGTVLVATVGETAPDGLVRLDTDAGPVWVAESPGAPGTRLRLRLHASDVILSRARPEGLSALNILPGIVERIEPEPGGRAFVRLRMGREAVLARLTQRSVTALGLAPGVACHAILKTVAVSRDDLGAG</sequence>
<dbReference type="InterPro" id="IPR011868">
    <property type="entry name" value="ModC_ABC_ATP-bd"/>
</dbReference>
<dbReference type="EC" id="3.6.3.29" evidence="12"/>
<dbReference type="Gene3D" id="3.40.50.300">
    <property type="entry name" value="P-loop containing nucleotide triphosphate hydrolases"/>
    <property type="match status" value="1"/>
</dbReference>
<dbReference type="PANTHER" id="PTHR43514">
    <property type="entry name" value="ABC TRANSPORTER I FAMILY MEMBER 10"/>
    <property type="match status" value="1"/>
</dbReference>
<accession>A0A421BT28</accession>
<dbReference type="PROSITE" id="PS00211">
    <property type="entry name" value="ABC_TRANSPORTER_1"/>
    <property type="match status" value="1"/>
</dbReference>
<evidence type="ECO:0000256" key="2">
    <source>
        <dbReference type="ARBA" id="ARBA00022475"/>
    </source>
</evidence>
<reference evidence="12 13" key="1">
    <citation type="submission" date="2018-10" db="EMBL/GenBank/DDBJ databases">
        <title>Rhodobacter sp . BO-81.</title>
        <authorList>
            <person name="Im W.T."/>
        </authorList>
    </citation>
    <scope>NUCLEOTIDE SEQUENCE [LARGE SCALE GENOMIC DNA]</scope>
    <source>
        <strain evidence="12 13">BO-81</strain>
    </source>
</reference>
<dbReference type="EMBL" id="RCHI01000004">
    <property type="protein sequence ID" value="RLL71455.1"/>
    <property type="molecule type" value="Genomic_DNA"/>
</dbReference>
<evidence type="ECO:0000259" key="10">
    <source>
        <dbReference type="PROSITE" id="PS50893"/>
    </source>
</evidence>
<evidence type="ECO:0000259" key="11">
    <source>
        <dbReference type="PROSITE" id="PS51866"/>
    </source>
</evidence>
<evidence type="ECO:0000256" key="7">
    <source>
        <dbReference type="ARBA" id="ARBA00022967"/>
    </source>
</evidence>
<dbReference type="PROSITE" id="PS50893">
    <property type="entry name" value="ABC_TRANSPORTER_2"/>
    <property type="match status" value="1"/>
</dbReference>
<dbReference type="SUPFAM" id="SSF52540">
    <property type="entry name" value="P-loop containing nucleoside triphosphate hydrolases"/>
    <property type="match status" value="1"/>
</dbReference>
<dbReference type="PROSITE" id="PS51866">
    <property type="entry name" value="MOP"/>
    <property type="match status" value="1"/>
</dbReference>
<proteinExistence type="predicted"/>
<keyword evidence="12" id="KW-0378">Hydrolase</keyword>
<dbReference type="PANTHER" id="PTHR43514:SF4">
    <property type="entry name" value="ABC TRANSPORTER I FAMILY MEMBER 10"/>
    <property type="match status" value="1"/>
</dbReference>
<dbReference type="InterPro" id="IPR003439">
    <property type="entry name" value="ABC_transporter-like_ATP-bd"/>
</dbReference>
<dbReference type="InterPro" id="IPR017871">
    <property type="entry name" value="ABC_transporter-like_CS"/>
</dbReference>
<dbReference type="SMART" id="SM00382">
    <property type="entry name" value="AAA"/>
    <property type="match status" value="1"/>
</dbReference>
<keyword evidence="8" id="KW-0472">Membrane</keyword>
<evidence type="ECO:0000256" key="3">
    <source>
        <dbReference type="ARBA" id="ARBA00022505"/>
    </source>
</evidence>
<organism evidence="12 13">
    <name type="scientific">Paenirhodobacter hankyongi</name>
    <dbReference type="NCBI Taxonomy" id="2294033"/>
    <lineage>
        <taxon>Bacteria</taxon>
        <taxon>Pseudomonadati</taxon>
        <taxon>Pseudomonadota</taxon>
        <taxon>Alphaproteobacteria</taxon>
        <taxon>Rhodobacterales</taxon>
        <taxon>Rhodobacter group</taxon>
        <taxon>Paenirhodobacter</taxon>
    </lineage>
</organism>
<keyword evidence="1" id="KW-0813">Transport</keyword>
<keyword evidence="13" id="KW-1185">Reference proteome</keyword>
<gene>
    <name evidence="12" type="primary">modC</name>
    <name evidence="12" type="ORF">DYS74_06170</name>
</gene>
<evidence type="ECO:0000256" key="6">
    <source>
        <dbReference type="ARBA" id="ARBA00022840"/>
    </source>
</evidence>
<evidence type="ECO:0000256" key="4">
    <source>
        <dbReference type="ARBA" id="ARBA00022519"/>
    </source>
</evidence>
<keyword evidence="3 9" id="KW-0500">Molybdenum</keyword>
<dbReference type="GO" id="GO:0140359">
    <property type="term" value="F:ABC-type transporter activity"/>
    <property type="evidence" value="ECO:0007669"/>
    <property type="project" value="InterPro"/>
</dbReference>
<keyword evidence="7" id="KW-1278">Translocase</keyword>
<keyword evidence="6 12" id="KW-0067">ATP-binding</keyword>
<dbReference type="AlphaFoldDB" id="A0A421BT28"/>
<dbReference type="InterPro" id="IPR003593">
    <property type="entry name" value="AAA+_ATPase"/>
</dbReference>